<evidence type="ECO:0000313" key="6">
    <source>
        <dbReference type="Proteomes" id="UP000295709"/>
    </source>
</evidence>
<dbReference type="EMBL" id="RJTX01000004">
    <property type="protein sequence ID" value="ROH96169.1"/>
    <property type="molecule type" value="Genomic_DNA"/>
</dbReference>
<dbReference type="GO" id="GO:0008236">
    <property type="term" value="F:serine-type peptidase activity"/>
    <property type="evidence" value="ECO:0007669"/>
    <property type="project" value="InterPro"/>
</dbReference>
<dbReference type="Pfam" id="PF03572">
    <property type="entry name" value="Peptidase_S41"/>
    <property type="match status" value="1"/>
</dbReference>
<dbReference type="Pfam" id="PF18294">
    <property type="entry name" value="Pept_S41_N"/>
    <property type="match status" value="1"/>
</dbReference>
<dbReference type="Proteomes" id="UP000295709">
    <property type="component" value="Unassembled WGS sequence"/>
</dbReference>
<organism evidence="3 5">
    <name type="scientific">Chryseobacterium daecheongense</name>
    <dbReference type="NCBI Taxonomy" id="192389"/>
    <lineage>
        <taxon>Bacteria</taxon>
        <taxon>Pseudomonadati</taxon>
        <taxon>Bacteroidota</taxon>
        <taxon>Flavobacteriia</taxon>
        <taxon>Flavobacteriales</taxon>
        <taxon>Weeksellaceae</taxon>
        <taxon>Chryseobacterium group</taxon>
        <taxon>Chryseobacterium</taxon>
    </lineage>
</organism>
<dbReference type="InterPro" id="IPR029045">
    <property type="entry name" value="ClpP/crotonase-like_dom_sf"/>
</dbReference>
<dbReference type="AlphaFoldDB" id="A0A3N0VTM2"/>
<dbReference type="InterPro" id="IPR005151">
    <property type="entry name" value="Tail-specific_protease"/>
</dbReference>
<comment type="caution">
    <text evidence="3">The sequence shown here is derived from an EMBL/GenBank/DDBJ whole genome shotgun (WGS) entry which is preliminary data.</text>
</comment>
<feature type="signal peptide" evidence="1">
    <location>
        <begin position="1"/>
        <end position="22"/>
    </location>
</feature>
<dbReference type="GO" id="GO:0004175">
    <property type="term" value="F:endopeptidase activity"/>
    <property type="evidence" value="ECO:0007669"/>
    <property type="project" value="TreeGrafter"/>
</dbReference>
<dbReference type="Gene3D" id="2.30.42.10">
    <property type="match status" value="1"/>
</dbReference>
<dbReference type="Gene3D" id="3.90.226.10">
    <property type="entry name" value="2-enoyl-CoA Hydratase, Chain A, domain 1"/>
    <property type="match status" value="1"/>
</dbReference>
<dbReference type="InterPro" id="IPR041489">
    <property type="entry name" value="PDZ_6"/>
</dbReference>
<keyword evidence="6" id="KW-1185">Reference proteome</keyword>
<dbReference type="PANTHER" id="PTHR32060">
    <property type="entry name" value="TAIL-SPECIFIC PROTEASE"/>
    <property type="match status" value="1"/>
</dbReference>
<evidence type="ECO:0000313" key="3">
    <source>
        <dbReference type="EMBL" id="ROH96169.1"/>
    </source>
</evidence>
<keyword evidence="1" id="KW-0732">Signal</keyword>
<dbReference type="Pfam" id="PF17820">
    <property type="entry name" value="PDZ_6"/>
    <property type="match status" value="1"/>
</dbReference>
<accession>A0A3N0VTM2</accession>
<evidence type="ECO:0000313" key="5">
    <source>
        <dbReference type="Proteomes" id="UP000269375"/>
    </source>
</evidence>
<dbReference type="Proteomes" id="UP000269375">
    <property type="component" value="Unassembled WGS sequence"/>
</dbReference>
<evidence type="ECO:0000256" key="1">
    <source>
        <dbReference type="SAM" id="SignalP"/>
    </source>
</evidence>
<feature type="chain" id="PRO_5018226757" evidence="1">
    <location>
        <begin position="23"/>
        <end position="489"/>
    </location>
</feature>
<dbReference type="PROSITE" id="PS51257">
    <property type="entry name" value="PROKAR_LIPOPROTEIN"/>
    <property type="match status" value="1"/>
</dbReference>
<sequence>MKILRKISLLVLSVFLLFSCHRDDDDATTTDINDFVWKGLNSWYYWKSNVPLLADQAFSSTSEYKNFLNSKSPDNLFYSLLYDYPNKDRYSWIVDDVDALLQGFNGISKSSGIDFTLYYKDSGNYNVAGIINYVVPNSPASQAGLSRGEIIVAVNGSDLTINNYRQLLNDQFSLSIAQNVSVSGSGVTTSGISKTVSITTAVIEENPVAFYKTYSHNNKTVGYLVYNGFKSNYNDELNAAFAQMKQDQITDLVLDLRYNGGGSVETAIALGQMITGQFTGSPYVRTDFNDKHNQYDKTESFSNKVKLYSLVNGNAQQTGEQTINSLNLNSVYILTSGGTASASELTIDCLSPYINVVTVGAETYGKFVGSITLFDSPKQDFTSYSARNKGHNWAMQPITFAYFNSNNSAHPTKGFIPQYPINNYDNFGNIKEFGNPSDPALSKALYLITGHIFKTSVPQVSFSRSQSFIANNKTLKRFETELYIQDVKK</sequence>
<dbReference type="Gene3D" id="3.30.750.170">
    <property type="match status" value="1"/>
</dbReference>
<gene>
    <name evidence="4" type="ORF">BCF50_2545</name>
    <name evidence="3" type="ORF">EGI05_16845</name>
</gene>
<proteinExistence type="predicted"/>
<evidence type="ECO:0000313" key="4">
    <source>
        <dbReference type="EMBL" id="TDX91413.1"/>
    </source>
</evidence>
<protein>
    <submittedName>
        <fullName evidence="3 4">Peptidase S41</fullName>
    </submittedName>
</protein>
<dbReference type="EMBL" id="SOQW01000003">
    <property type="protein sequence ID" value="TDX91413.1"/>
    <property type="molecule type" value="Genomic_DNA"/>
</dbReference>
<feature type="domain" description="PDZ" evidence="2">
    <location>
        <begin position="125"/>
        <end position="159"/>
    </location>
</feature>
<dbReference type="SUPFAM" id="SSF52096">
    <property type="entry name" value="ClpP/crotonase"/>
    <property type="match status" value="1"/>
</dbReference>
<dbReference type="PANTHER" id="PTHR32060:SF30">
    <property type="entry name" value="CARBOXY-TERMINAL PROCESSING PROTEASE CTPA"/>
    <property type="match status" value="1"/>
</dbReference>
<dbReference type="PROSITE" id="PS50106">
    <property type="entry name" value="PDZ"/>
    <property type="match status" value="1"/>
</dbReference>
<dbReference type="GO" id="GO:0030288">
    <property type="term" value="C:outer membrane-bounded periplasmic space"/>
    <property type="evidence" value="ECO:0007669"/>
    <property type="project" value="TreeGrafter"/>
</dbReference>
<reference evidence="4 6" key="2">
    <citation type="submission" date="2019-03" db="EMBL/GenBank/DDBJ databases">
        <title>Genomic Encyclopedia of Archaeal and Bacterial Type Strains, Phase II (KMG-II): from individual species to whole genera.</title>
        <authorList>
            <person name="Goeker M."/>
        </authorList>
    </citation>
    <scope>NUCLEOTIDE SEQUENCE [LARGE SCALE GENOMIC DNA]</scope>
    <source>
        <strain evidence="4 6">DSM 15235</strain>
    </source>
</reference>
<dbReference type="GO" id="GO:0007165">
    <property type="term" value="P:signal transduction"/>
    <property type="evidence" value="ECO:0007669"/>
    <property type="project" value="TreeGrafter"/>
</dbReference>
<dbReference type="InterPro" id="IPR036034">
    <property type="entry name" value="PDZ_sf"/>
</dbReference>
<name>A0A3N0VTM2_9FLAO</name>
<dbReference type="SUPFAM" id="SSF50156">
    <property type="entry name" value="PDZ domain-like"/>
    <property type="match status" value="1"/>
</dbReference>
<dbReference type="GO" id="GO:0006508">
    <property type="term" value="P:proteolysis"/>
    <property type="evidence" value="ECO:0007669"/>
    <property type="project" value="InterPro"/>
</dbReference>
<dbReference type="OrthoDB" id="7168509at2"/>
<reference evidence="3 5" key="1">
    <citation type="submission" date="2018-11" db="EMBL/GenBank/DDBJ databases">
        <title>Proposal to divide the Flavobacteriaceae and reorganize its genera based on Amino Acid Identity values calculated from whole genome sequences.</title>
        <authorList>
            <person name="Nicholson A.C."/>
            <person name="Gulvik C.A."/>
            <person name="Whitney A.M."/>
            <person name="Humrighouse B.W."/>
            <person name="Bell M."/>
            <person name="Holmes B."/>
            <person name="Steigerwalt A."/>
            <person name="Villarma A."/>
            <person name="Sheth M."/>
            <person name="Batra D."/>
            <person name="Pryor J."/>
            <person name="Bernardet J.-F."/>
            <person name="Hugo C."/>
            <person name="Kampfer P."/>
            <person name="Newman J."/>
            <person name="Mcquiston J.R."/>
        </authorList>
    </citation>
    <scope>NUCLEOTIDE SEQUENCE [LARGE SCALE GENOMIC DNA]</scope>
    <source>
        <strain evidence="3 5">DSM 15235</strain>
    </source>
</reference>
<dbReference type="SMART" id="SM00245">
    <property type="entry name" value="TSPc"/>
    <property type="match status" value="1"/>
</dbReference>
<dbReference type="RefSeq" id="WP_123264178.1">
    <property type="nucleotide sequence ID" value="NZ_RJTX01000004.1"/>
</dbReference>
<evidence type="ECO:0000259" key="2">
    <source>
        <dbReference type="PROSITE" id="PS50106"/>
    </source>
</evidence>
<dbReference type="InterPro" id="IPR001478">
    <property type="entry name" value="PDZ"/>
</dbReference>
<dbReference type="CDD" id="cd07561">
    <property type="entry name" value="Peptidase_S41_CPP_like"/>
    <property type="match status" value="1"/>
</dbReference>
<dbReference type="InterPro" id="IPR041613">
    <property type="entry name" value="Pept_S41_N"/>
</dbReference>